<organism evidence="1 2">
    <name type="scientific">Holothuria leucospilota</name>
    <name type="common">Black long sea cucumber</name>
    <name type="synonym">Mertensiothuria leucospilota</name>
    <dbReference type="NCBI Taxonomy" id="206669"/>
    <lineage>
        <taxon>Eukaryota</taxon>
        <taxon>Metazoa</taxon>
        <taxon>Echinodermata</taxon>
        <taxon>Eleutherozoa</taxon>
        <taxon>Echinozoa</taxon>
        <taxon>Holothuroidea</taxon>
        <taxon>Aspidochirotacea</taxon>
        <taxon>Aspidochirotida</taxon>
        <taxon>Holothuriidae</taxon>
        <taxon>Holothuria</taxon>
    </lineage>
</organism>
<keyword evidence="2" id="KW-1185">Reference proteome</keyword>
<reference evidence="1" key="1">
    <citation type="submission" date="2021-10" db="EMBL/GenBank/DDBJ databases">
        <title>Tropical sea cucumber genome reveals ecological adaptation and Cuvierian tubules defense mechanism.</title>
        <authorList>
            <person name="Chen T."/>
        </authorList>
    </citation>
    <scope>NUCLEOTIDE SEQUENCE</scope>
    <source>
        <strain evidence="1">Nanhai2018</strain>
        <tissue evidence="1">Muscle</tissue>
    </source>
</reference>
<accession>A0A9Q1H4W9</accession>
<sequence>MMSQSRKCSLVWRKLAYHCRLHQQMQTAGLSTGGYVRKLPPGAMICHWLSTVSFSVL</sequence>
<protein>
    <submittedName>
        <fullName evidence="1">Uncharacterized protein</fullName>
    </submittedName>
</protein>
<gene>
    <name evidence="1" type="ORF">HOLleu_19320</name>
</gene>
<proteinExistence type="predicted"/>
<dbReference type="EMBL" id="JAIZAY010000009">
    <property type="protein sequence ID" value="KAJ8035592.1"/>
    <property type="molecule type" value="Genomic_DNA"/>
</dbReference>
<dbReference type="Proteomes" id="UP001152320">
    <property type="component" value="Chromosome 9"/>
</dbReference>
<comment type="caution">
    <text evidence="1">The sequence shown here is derived from an EMBL/GenBank/DDBJ whole genome shotgun (WGS) entry which is preliminary data.</text>
</comment>
<dbReference type="AlphaFoldDB" id="A0A9Q1H4W9"/>
<evidence type="ECO:0000313" key="1">
    <source>
        <dbReference type="EMBL" id="KAJ8035592.1"/>
    </source>
</evidence>
<evidence type="ECO:0000313" key="2">
    <source>
        <dbReference type="Proteomes" id="UP001152320"/>
    </source>
</evidence>
<name>A0A9Q1H4W9_HOLLE</name>